<dbReference type="Gene3D" id="1.10.260.130">
    <property type="match status" value="1"/>
</dbReference>
<reference evidence="1 2" key="1">
    <citation type="submission" date="2024-06" db="EMBL/GenBank/DDBJ databases">
        <title>The Natural Products Discovery Center: Release of the First 8490 Sequenced Strains for Exploring Actinobacteria Biosynthetic Diversity.</title>
        <authorList>
            <person name="Kalkreuter E."/>
            <person name="Kautsar S.A."/>
            <person name="Yang D."/>
            <person name="Bader C.D."/>
            <person name="Teijaro C.N."/>
            <person name="Fluegel L."/>
            <person name="Davis C.M."/>
            <person name="Simpson J.R."/>
            <person name="Lauterbach L."/>
            <person name="Steele A.D."/>
            <person name="Gui C."/>
            <person name="Meng S."/>
            <person name="Li G."/>
            <person name="Viehrig K."/>
            <person name="Ye F."/>
            <person name="Su P."/>
            <person name="Kiefer A.F."/>
            <person name="Nichols A."/>
            <person name="Cepeda A.J."/>
            <person name="Yan W."/>
            <person name="Fan B."/>
            <person name="Jiang Y."/>
            <person name="Adhikari A."/>
            <person name="Zheng C.-J."/>
            <person name="Schuster L."/>
            <person name="Cowan T.M."/>
            <person name="Smanski M.J."/>
            <person name="Chevrette M.G."/>
            <person name="De Carvalho L.P.S."/>
            <person name="Shen B."/>
        </authorList>
    </citation>
    <scope>NUCLEOTIDE SEQUENCE [LARGE SCALE GENOMIC DNA]</scope>
    <source>
        <strain evidence="1 2">NPDC050403</strain>
    </source>
</reference>
<dbReference type="InterPro" id="IPR005152">
    <property type="entry name" value="Lipase_secreted"/>
</dbReference>
<dbReference type="PANTHER" id="PTHR34853:SF1">
    <property type="entry name" value="LIPASE 5"/>
    <property type="match status" value="1"/>
</dbReference>
<dbReference type="Gene3D" id="3.40.50.1820">
    <property type="entry name" value="alpha/beta hydrolase"/>
    <property type="match status" value="1"/>
</dbReference>
<dbReference type="Pfam" id="PF03583">
    <property type="entry name" value="LIP"/>
    <property type="match status" value="1"/>
</dbReference>
<evidence type="ECO:0000313" key="1">
    <source>
        <dbReference type="EMBL" id="MEV0707336.1"/>
    </source>
</evidence>
<accession>A0ABV3FPJ3</accession>
<organism evidence="1 2">
    <name type="scientific">Nocardia aurea</name>
    <dbReference type="NCBI Taxonomy" id="2144174"/>
    <lineage>
        <taxon>Bacteria</taxon>
        <taxon>Bacillati</taxon>
        <taxon>Actinomycetota</taxon>
        <taxon>Actinomycetes</taxon>
        <taxon>Mycobacteriales</taxon>
        <taxon>Nocardiaceae</taxon>
        <taxon>Nocardia</taxon>
    </lineage>
</organism>
<keyword evidence="2" id="KW-1185">Reference proteome</keyword>
<protein>
    <submittedName>
        <fullName evidence="1">Lipase family protein</fullName>
    </submittedName>
</protein>
<proteinExistence type="predicted"/>
<dbReference type="InterPro" id="IPR029058">
    <property type="entry name" value="AB_hydrolase_fold"/>
</dbReference>
<gene>
    <name evidence="1" type="ORF">AB0I48_07200</name>
</gene>
<comment type="caution">
    <text evidence="1">The sequence shown here is derived from an EMBL/GenBank/DDBJ whole genome shotgun (WGS) entry which is preliminary data.</text>
</comment>
<sequence>MRSQGSLPTAPGAPARTYGIRRILLAVLSMIAALSLVPVHSAGADPAPPEADPFYAAPEDLSGYAAGAVIRSRPIAMFGLPLPVSARQLLYRSTDSYGAPIANVATVLVPNLSWFGGARPVLAYQVAENSIGSRCAPSHALHGGWPTGWNTLVDSPFMAAAMLRGWAVVVSDYEGPDSRFLDGVNSGRGVLDGVRAALASQHGGIGASSPVGAYGYSGGAYATLWAAELQPGYAPELRLAGIGAGGVPADWTAIADGVQGTTQAGLAVLIVHAITRNNPEAGLVDLLNDRGRAMLVEDAGACGEELIFKYGGARVDDFSAAPGLLWHPRFQAALRSQELGGRLPATSMYLYHSTSDNVIPVAGFTGLATRYCALGADLVGRHSPVPGHNPVAVAEVTGAFDHLADRFAGYPHAPGCLAR</sequence>
<dbReference type="PIRSF" id="PIRSF029171">
    <property type="entry name" value="Esterase_LipA"/>
    <property type="match status" value="1"/>
</dbReference>
<evidence type="ECO:0000313" key="2">
    <source>
        <dbReference type="Proteomes" id="UP001551695"/>
    </source>
</evidence>
<dbReference type="Proteomes" id="UP001551695">
    <property type="component" value="Unassembled WGS sequence"/>
</dbReference>
<dbReference type="EMBL" id="JBFAKC010000003">
    <property type="protein sequence ID" value="MEV0707336.1"/>
    <property type="molecule type" value="Genomic_DNA"/>
</dbReference>
<dbReference type="RefSeq" id="WP_357781079.1">
    <property type="nucleotide sequence ID" value="NZ_JBFAKC010000003.1"/>
</dbReference>
<dbReference type="SUPFAM" id="SSF53474">
    <property type="entry name" value="alpha/beta-Hydrolases"/>
    <property type="match status" value="1"/>
</dbReference>
<name>A0ABV3FPJ3_9NOCA</name>
<dbReference type="PANTHER" id="PTHR34853">
    <property type="match status" value="1"/>
</dbReference>